<dbReference type="Proteomes" id="UP000289738">
    <property type="component" value="Chromosome A04"/>
</dbReference>
<dbReference type="AlphaFoldDB" id="A0A445DF53"/>
<sequence>MGGCDLRNVRPDWTKVGSNVVCRTTSSVCSAQKRKSLISDGLCQQSSGSLGQHNFANRFAQWKMPKTLQVEPSSENAIHTTTSMGPESSFSDKGTFVEDMFFDAGIEGDVASTEAKGQSKMVVDSSHGYGHITVEEVRNMEFGTLGEAREFYAGYSRVKGFPIRKSKMRVVQAEEVVGEEYKPVTKCGCLTKLRIKQNAANGKWCVERFLDNHNHTLLPEIFVGYLPVHRGMSDVETAQTNMLRLGDSI</sequence>
<feature type="domain" description="FAR1" evidence="1">
    <location>
        <begin position="180"/>
        <end position="219"/>
    </location>
</feature>
<gene>
    <name evidence="2" type="ORF">Ahy_A04g019026</name>
</gene>
<dbReference type="InterPro" id="IPR004330">
    <property type="entry name" value="FAR1_DNA_bnd_dom"/>
</dbReference>
<protein>
    <recommendedName>
        <fullName evidence="1">FAR1 domain-containing protein</fullName>
    </recommendedName>
</protein>
<dbReference type="PANTHER" id="PTHR46328">
    <property type="entry name" value="FAR-RED IMPAIRED RESPONSIVE (FAR1) FAMILY PROTEIN-RELATED"/>
    <property type="match status" value="1"/>
</dbReference>
<keyword evidence="3" id="KW-1185">Reference proteome</keyword>
<reference evidence="2 3" key="1">
    <citation type="submission" date="2019-01" db="EMBL/GenBank/DDBJ databases">
        <title>Sequencing of cultivated peanut Arachis hypogaea provides insights into genome evolution and oil improvement.</title>
        <authorList>
            <person name="Chen X."/>
        </authorList>
    </citation>
    <scope>NUCLEOTIDE SEQUENCE [LARGE SCALE GENOMIC DNA]</scope>
    <source>
        <strain evidence="3">cv. Fuhuasheng</strain>
        <tissue evidence="2">Leaves</tissue>
    </source>
</reference>
<dbReference type="EMBL" id="SDMP01000004">
    <property type="protein sequence ID" value="RYR61807.1"/>
    <property type="molecule type" value="Genomic_DNA"/>
</dbReference>
<name>A0A445DF53_ARAHY</name>
<evidence type="ECO:0000259" key="1">
    <source>
        <dbReference type="Pfam" id="PF03101"/>
    </source>
</evidence>
<organism evidence="2 3">
    <name type="scientific">Arachis hypogaea</name>
    <name type="common">Peanut</name>
    <dbReference type="NCBI Taxonomy" id="3818"/>
    <lineage>
        <taxon>Eukaryota</taxon>
        <taxon>Viridiplantae</taxon>
        <taxon>Streptophyta</taxon>
        <taxon>Embryophyta</taxon>
        <taxon>Tracheophyta</taxon>
        <taxon>Spermatophyta</taxon>
        <taxon>Magnoliopsida</taxon>
        <taxon>eudicotyledons</taxon>
        <taxon>Gunneridae</taxon>
        <taxon>Pentapetalae</taxon>
        <taxon>rosids</taxon>
        <taxon>fabids</taxon>
        <taxon>Fabales</taxon>
        <taxon>Fabaceae</taxon>
        <taxon>Papilionoideae</taxon>
        <taxon>50 kb inversion clade</taxon>
        <taxon>dalbergioids sensu lato</taxon>
        <taxon>Dalbergieae</taxon>
        <taxon>Pterocarpus clade</taxon>
        <taxon>Arachis</taxon>
    </lineage>
</organism>
<comment type="caution">
    <text evidence="2">The sequence shown here is derived from an EMBL/GenBank/DDBJ whole genome shotgun (WGS) entry which is preliminary data.</text>
</comment>
<dbReference type="Pfam" id="PF03101">
    <property type="entry name" value="FAR1"/>
    <property type="match status" value="1"/>
</dbReference>
<proteinExistence type="predicted"/>
<dbReference type="PANTHER" id="PTHR46328:SF27">
    <property type="entry name" value="OS12G0287500 PROTEIN"/>
    <property type="match status" value="1"/>
</dbReference>
<evidence type="ECO:0000313" key="3">
    <source>
        <dbReference type="Proteomes" id="UP000289738"/>
    </source>
</evidence>
<accession>A0A445DF53</accession>
<evidence type="ECO:0000313" key="2">
    <source>
        <dbReference type="EMBL" id="RYR61807.1"/>
    </source>
</evidence>